<comment type="caution">
    <text evidence="5">The sequence shown here is derived from an EMBL/GenBank/DDBJ whole genome shotgun (WGS) entry which is preliminary data.</text>
</comment>
<dbReference type="EMBL" id="QEAP01000450">
    <property type="protein sequence ID" value="TPX66309.1"/>
    <property type="molecule type" value="Genomic_DNA"/>
</dbReference>
<dbReference type="Proteomes" id="UP000320333">
    <property type="component" value="Unassembled WGS sequence"/>
</dbReference>
<dbReference type="PANTHER" id="PTHR47706:SF4">
    <property type="entry name" value="NMRA-LIKE DOMAIN-CONTAINING PROTEIN"/>
    <property type="match status" value="1"/>
</dbReference>
<keyword evidence="3" id="KW-0560">Oxidoreductase</keyword>
<protein>
    <recommendedName>
        <fullName evidence="7">NmrA-like domain-containing protein</fullName>
    </recommendedName>
</protein>
<dbReference type="GO" id="GO:0016491">
    <property type="term" value="F:oxidoreductase activity"/>
    <property type="evidence" value="ECO:0007669"/>
    <property type="project" value="UniProtKB-KW"/>
</dbReference>
<evidence type="ECO:0000313" key="5">
    <source>
        <dbReference type="EMBL" id="TPX66309.1"/>
    </source>
</evidence>
<dbReference type="PANTHER" id="PTHR47706">
    <property type="entry name" value="NMRA-LIKE FAMILY PROTEIN"/>
    <property type="match status" value="1"/>
</dbReference>
<proteinExistence type="inferred from homology"/>
<organism evidence="5 6">
    <name type="scientific">Chytriomyces confervae</name>
    <dbReference type="NCBI Taxonomy" id="246404"/>
    <lineage>
        <taxon>Eukaryota</taxon>
        <taxon>Fungi</taxon>
        <taxon>Fungi incertae sedis</taxon>
        <taxon>Chytridiomycota</taxon>
        <taxon>Chytridiomycota incertae sedis</taxon>
        <taxon>Chytridiomycetes</taxon>
        <taxon>Chytridiales</taxon>
        <taxon>Chytriomycetaceae</taxon>
        <taxon>Chytriomyces</taxon>
    </lineage>
</organism>
<dbReference type="SUPFAM" id="SSF51735">
    <property type="entry name" value="NAD(P)-binding Rossmann-fold domains"/>
    <property type="match status" value="1"/>
</dbReference>
<evidence type="ECO:0000256" key="1">
    <source>
        <dbReference type="ARBA" id="ARBA00005725"/>
    </source>
</evidence>
<evidence type="ECO:0000313" key="6">
    <source>
        <dbReference type="Proteomes" id="UP000320333"/>
    </source>
</evidence>
<evidence type="ECO:0000256" key="2">
    <source>
        <dbReference type="ARBA" id="ARBA00022857"/>
    </source>
</evidence>
<gene>
    <name evidence="5" type="ORF">CcCBS67573_g07879</name>
</gene>
<evidence type="ECO:0008006" key="7">
    <source>
        <dbReference type="Google" id="ProtNLM"/>
    </source>
</evidence>
<dbReference type="AlphaFoldDB" id="A0A507EPX6"/>
<evidence type="ECO:0000256" key="4">
    <source>
        <dbReference type="SAM" id="SignalP"/>
    </source>
</evidence>
<dbReference type="Gene3D" id="3.90.25.10">
    <property type="entry name" value="UDP-galactose 4-epimerase, domain 1"/>
    <property type="match status" value="1"/>
</dbReference>
<name>A0A507EPX6_9FUNG</name>
<keyword evidence="6" id="KW-1185">Reference proteome</keyword>
<keyword evidence="4" id="KW-0732">Signal</keyword>
<evidence type="ECO:0000256" key="3">
    <source>
        <dbReference type="ARBA" id="ARBA00023002"/>
    </source>
</evidence>
<dbReference type="InterPro" id="IPR036291">
    <property type="entry name" value="NAD(P)-bd_dom_sf"/>
</dbReference>
<reference evidence="5 6" key="1">
    <citation type="journal article" date="2019" name="Sci. Rep.">
        <title>Comparative genomics of chytrid fungi reveal insights into the obligate biotrophic and pathogenic lifestyle of Synchytrium endobioticum.</title>
        <authorList>
            <person name="van de Vossenberg B.T.L.H."/>
            <person name="Warris S."/>
            <person name="Nguyen H.D.T."/>
            <person name="van Gent-Pelzer M.P.E."/>
            <person name="Joly D.L."/>
            <person name="van de Geest H.C."/>
            <person name="Bonants P.J.M."/>
            <person name="Smith D.S."/>
            <person name="Levesque C.A."/>
            <person name="van der Lee T.A.J."/>
        </authorList>
    </citation>
    <scope>NUCLEOTIDE SEQUENCE [LARGE SCALE GENOMIC DNA]</scope>
    <source>
        <strain evidence="5 6">CBS 675.73</strain>
    </source>
</reference>
<dbReference type="InterPro" id="IPR051609">
    <property type="entry name" value="NmrA/Isoflavone_reductase-like"/>
</dbReference>
<sequence length="356" mass="39051">MNSICLAFLTLVSLMVQVSATATYAPSKTSIENQPCQTFGAYRCDGTSLFQCGYTTGNKLVWRLLWDCGSDLTCTVVPGGFVGCTAPAYEKLAKEKEEYYEEEYDECSADYKIEDKHCQYGDCAAKYLRSVCKFGAWRCKGNAVQQCGYVAGNVLQWRWVDQGLQGVDALVSVVVGGPGTGSVEHLMHASIQAGVKRSIPSEFLRSNEISSKLEHTLIENGFFIEGFFSPFLNWNISTACVAINIPGAGDVPMTVTHQSDVAHFIAEVLRSDPAISRNKTLKFEGDRFTWNQARELVSKTLVPVPGVKSTFSTSYTSVEQLEKKFESAQGHQGVICSRLRGVKGCCPTTTTSCFPM</sequence>
<keyword evidence="2" id="KW-0521">NADP</keyword>
<dbReference type="OrthoDB" id="2109383at2759"/>
<comment type="similarity">
    <text evidence="1">Belongs to the NmrA-type oxidoreductase family. Isoflavone reductase subfamily.</text>
</comment>
<feature type="chain" id="PRO_5021345602" description="NmrA-like domain-containing protein" evidence="4">
    <location>
        <begin position="21"/>
        <end position="356"/>
    </location>
</feature>
<dbReference type="STRING" id="246404.A0A507EPX6"/>
<feature type="signal peptide" evidence="4">
    <location>
        <begin position="1"/>
        <end position="20"/>
    </location>
</feature>
<dbReference type="Gene3D" id="3.40.50.720">
    <property type="entry name" value="NAD(P)-binding Rossmann-like Domain"/>
    <property type="match status" value="1"/>
</dbReference>
<accession>A0A507EPX6</accession>